<dbReference type="NCBIfam" id="TIGR01873">
    <property type="entry name" value="cas_CT1978"/>
    <property type="match status" value="1"/>
</dbReference>
<evidence type="ECO:0000313" key="3">
    <source>
        <dbReference type="Proteomes" id="UP000481339"/>
    </source>
</evidence>
<keyword evidence="3" id="KW-1185">Reference proteome</keyword>
<comment type="caution">
    <text evidence="2">The sequence shown here is derived from an EMBL/GenBank/DDBJ whole genome shotgun (WGS) entry which is preliminary data.</text>
</comment>
<dbReference type="OrthoDB" id="8527479at2"/>
<reference evidence="2 3" key="1">
    <citation type="submission" date="2019-09" db="EMBL/GenBank/DDBJ databases">
        <title>Phylogeny of genus Pseudoclavibacter and closely related genus.</title>
        <authorList>
            <person name="Li Y."/>
        </authorList>
    </citation>
    <scope>NUCLEOTIDE SEQUENCE [LARGE SCALE GENOMIC DNA]</scope>
    <source>
        <strain evidence="2 3">JCM 16921</strain>
    </source>
</reference>
<evidence type="ECO:0000256" key="1">
    <source>
        <dbReference type="SAM" id="MobiDB-lite"/>
    </source>
</evidence>
<proteinExistence type="predicted"/>
<evidence type="ECO:0000313" key="2">
    <source>
        <dbReference type="EMBL" id="KAB1631038.1"/>
    </source>
</evidence>
<dbReference type="EMBL" id="WBKA01000010">
    <property type="protein sequence ID" value="KAB1631038.1"/>
    <property type="molecule type" value="Genomic_DNA"/>
</dbReference>
<name>A0A7C8BMF5_9MICO</name>
<sequence>MIALVVTASPPKLRGHLTRWLMEISPGVYVGNVPARVRDLLWDQVLENLADGRAIMAFSAQNEQGLEFRTHGQQWQPADFDGVTLMMRPNTSVEQQRNSRRAGWSKAARIRRYGRS</sequence>
<dbReference type="AlphaFoldDB" id="A0A7C8BMF5"/>
<dbReference type="InterPro" id="IPR010152">
    <property type="entry name" value="CRISPR-assoc_prot_Cas2_sub"/>
</dbReference>
<protein>
    <submittedName>
        <fullName evidence="2">Type I-E CRISPR-associated endoribonuclease Cas2</fullName>
    </submittedName>
</protein>
<accession>A0A7C8BMF5</accession>
<dbReference type="Proteomes" id="UP000481339">
    <property type="component" value="Unassembled WGS sequence"/>
</dbReference>
<dbReference type="Pfam" id="PF09707">
    <property type="entry name" value="Cas_Cas2CT1978"/>
    <property type="match status" value="1"/>
</dbReference>
<gene>
    <name evidence="2" type="primary">cas2e</name>
    <name evidence="2" type="ORF">F8O02_08890</name>
</gene>
<dbReference type="CDD" id="cd09755">
    <property type="entry name" value="Cas2_I-E"/>
    <property type="match status" value="1"/>
</dbReference>
<dbReference type="RefSeq" id="WP_158036897.1">
    <property type="nucleotide sequence ID" value="NZ_BAAAZV010000009.1"/>
</dbReference>
<organism evidence="2 3">
    <name type="scientific">Pseudoclavibacter caeni</name>
    <dbReference type="NCBI Taxonomy" id="908846"/>
    <lineage>
        <taxon>Bacteria</taxon>
        <taxon>Bacillati</taxon>
        <taxon>Actinomycetota</taxon>
        <taxon>Actinomycetes</taxon>
        <taxon>Micrococcales</taxon>
        <taxon>Microbacteriaceae</taxon>
        <taxon>Pseudoclavibacter</taxon>
    </lineage>
</organism>
<feature type="region of interest" description="Disordered" evidence="1">
    <location>
        <begin position="89"/>
        <end position="116"/>
    </location>
</feature>
<dbReference type="Gene3D" id="3.30.70.240">
    <property type="match status" value="1"/>
</dbReference>